<evidence type="ECO:0000256" key="1">
    <source>
        <dbReference type="ARBA" id="ARBA00023015"/>
    </source>
</evidence>
<gene>
    <name evidence="5" type="ORF">GCM10009430_02560</name>
</gene>
<dbReference type="GO" id="GO:0003677">
    <property type="term" value="F:DNA binding"/>
    <property type="evidence" value="ECO:0007669"/>
    <property type="project" value="UniProtKB-KW"/>
</dbReference>
<keyword evidence="2 5" id="KW-0238">DNA-binding</keyword>
<reference evidence="5 6" key="1">
    <citation type="journal article" date="2019" name="Int. J. Syst. Evol. Microbiol.">
        <title>The Global Catalogue of Microorganisms (GCM) 10K type strain sequencing project: providing services to taxonomists for standard genome sequencing and annotation.</title>
        <authorList>
            <consortium name="The Broad Institute Genomics Platform"/>
            <consortium name="The Broad Institute Genome Sequencing Center for Infectious Disease"/>
            <person name="Wu L."/>
            <person name="Ma J."/>
        </authorList>
    </citation>
    <scope>NUCLEOTIDE SEQUENCE [LARGE SCALE GENOMIC DNA]</scope>
    <source>
        <strain evidence="5 6">JCM 15974</strain>
    </source>
</reference>
<dbReference type="InterPro" id="IPR000843">
    <property type="entry name" value="HTH_LacI"/>
</dbReference>
<evidence type="ECO:0000256" key="3">
    <source>
        <dbReference type="ARBA" id="ARBA00023163"/>
    </source>
</evidence>
<dbReference type="CDD" id="cd01392">
    <property type="entry name" value="HTH_LacI"/>
    <property type="match status" value="1"/>
</dbReference>
<dbReference type="PANTHER" id="PTHR30146:SF109">
    <property type="entry name" value="HTH-TYPE TRANSCRIPTIONAL REGULATOR GALS"/>
    <property type="match status" value="1"/>
</dbReference>
<dbReference type="SUPFAM" id="SSF47413">
    <property type="entry name" value="lambda repressor-like DNA-binding domains"/>
    <property type="match status" value="1"/>
</dbReference>
<keyword evidence="6" id="KW-1185">Reference proteome</keyword>
<evidence type="ECO:0000256" key="2">
    <source>
        <dbReference type="ARBA" id="ARBA00023125"/>
    </source>
</evidence>
<dbReference type="PANTHER" id="PTHR30146">
    <property type="entry name" value="LACI-RELATED TRANSCRIPTIONAL REPRESSOR"/>
    <property type="match status" value="1"/>
</dbReference>
<dbReference type="PROSITE" id="PS50932">
    <property type="entry name" value="HTH_LACI_2"/>
    <property type="match status" value="1"/>
</dbReference>
<dbReference type="Gene3D" id="1.10.260.40">
    <property type="entry name" value="lambda repressor-like DNA-binding domains"/>
    <property type="match status" value="1"/>
</dbReference>
<keyword evidence="1" id="KW-0805">Transcription regulation</keyword>
<evidence type="ECO:0000313" key="6">
    <source>
        <dbReference type="Proteomes" id="UP001501758"/>
    </source>
</evidence>
<dbReference type="EMBL" id="BAAAGE010000001">
    <property type="protein sequence ID" value="GAA0712296.1"/>
    <property type="molecule type" value="Genomic_DNA"/>
</dbReference>
<keyword evidence="3" id="KW-0804">Transcription</keyword>
<dbReference type="RefSeq" id="WP_343909726.1">
    <property type="nucleotide sequence ID" value="NZ_BAAAGE010000001.1"/>
</dbReference>
<name>A0ABN1IFT5_9FLAO</name>
<organism evidence="5 6">
    <name type="scientific">Aquimarina litoralis</name>
    <dbReference type="NCBI Taxonomy" id="584605"/>
    <lineage>
        <taxon>Bacteria</taxon>
        <taxon>Pseudomonadati</taxon>
        <taxon>Bacteroidota</taxon>
        <taxon>Flavobacteriia</taxon>
        <taxon>Flavobacteriales</taxon>
        <taxon>Flavobacteriaceae</taxon>
        <taxon>Aquimarina</taxon>
    </lineage>
</organism>
<protein>
    <submittedName>
        <fullName evidence="5">LacI family DNA-binding transcriptional regulator</fullName>
    </submittedName>
</protein>
<dbReference type="SUPFAM" id="SSF53822">
    <property type="entry name" value="Periplasmic binding protein-like I"/>
    <property type="match status" value="1"/>
</dbReference>
<accession>A0ABN1IFT5</accession>
<evidence type="ECO:0000313" key="5">
    <source>
        <dbReference type="EMBL" id="GAA0712296.1"/>
    </source>
</evidence>
<dbReference type="CDD" id="cd06267">
    <property type="entry name" value="PBP1_LacI_sugar_binding-like"/>
    <property type="match status" value="1"/>
</dbReference>
<dbReference type="Pfam" id="PF13377">
    <property type="entry name" value="Peripla_BP_3"/>
    <property type="match status" value="1"/>
</dbReference>
<dbReference type="Gene3D" id="3.40.50.2300">
    <property type="match status" value="2"/>
</dbReference>
<sequence>MSNQMMTLKKLAELSNFSVSTVSKALADNPEISIKTKNKIKKLAEFYNYKPNITAKNLKERKTRAIGVIIPNILAHFFAKVLSGIEKEATEKGYNIITCISDESFEKEVKSIEMLANGSVDGFIISVSKETFVKENYKHLQGAIDKGLPISMFDRVTDKVYCDKVVINDFQSSYTATEKLIKSGCKNVVFVTPIHHTSVGLDRVSGYEKALKDILKRKGKPKVLVIEDYQKFTDSFTEFLKDNKVDGVVAADELSGIYTMNLLIGAGHRVPEDVSVIGFTDGILAGNSNPPLTTVDQRAVELGKVAANNIISRLEDSQKEAITYETTVLETYLIERGSTKFK</sequence>
<dbReference type="Pfam" id="PF00356">
    <property type="entry name" value="LacI"/>
    <property type="match status" value="1"/>
</dbReference>
<comment type="caution">
    <text evidence="5">The sequence shown here is derived from an EMBL/GenBank/DDBJ whole genome shotgun (WGS) entry which is preliminary data.</text>
</comment>
<dbReference type="InterPro" id="IPR046335">
    <property type="entry name" value="LacI/GalR-like_sensor"/>
</dbReference>
<proteinExistence type="predicted"/>
<dbReference type="InterPro" id="IPR028082">
    <property type="entry name" value="Peripla_BP_I"/>
</dbReference>
<dbReference type="SMART" id="SM00354">
    <property type="entry name" value="HTH_LACI"/>
    <property type="match status" value="1"/>
</dbReference>
<dbReference type="InterPro" id="IPR010982">
    <property type="entry name" value="Lambda_DNA-bd_dom_sf"/>
</dbReference>
<dbReference type="Proteomes" id="UP001501758">
    <property type="component" value="Unassembled WGS sequence"/>
</dbReference>
<feature type="domain" description="HTH lacI-type" evidence="4">
    <location>
        <begin position="6"/>
        <end position="60"/>
    </location>
</feature>
<evidence type="ECO:0000259" key="4">
    <source>
        <dbReference type="PROSITE" id="PS50932"/>
    </source>
</evidence>